<feature type="transmembrane region" description="Helical" evidence="2">
    <location>
        <begin position="159"/>
        <end position="183"/>
    </location>
</feature>
<dbReference type="RefSeq" id="WP_270679841.1">
    <property type="nucleotide sequence ID" value="NZ_JAQFWP010000049.1"/>
</dbReference>
<evidence type="ECO:0000313" key="4">
    <source>
        <dbReference type="Proteomes" id="UP001165685"/>
    </source>
</evidence>
<sequence length="370" mass="38342">MVPAVVLGTVMLHVLTALCLLLSRWGYARARSAGPRLPAVDADELEPTDLGMLAGGRTRLGEVALAELYLSAKVIARGNGAVSPPEQPPSGTAPLPRPPSPFGRIMGASLEPGRCIPAERLVESATRGDATTAVLWRLRRLGLFSAPESLRRVRRLRRAAWAVHAGVGAGAAVLGAVLLLAGMRPGPDPVHALFPAAFALLLMAYPFLLHVARRLLGGLPGAVACGAGAAALALAAAPLPRVAVAAPVLCGCWFGVHWVYRATGGRLGPRTLAGDALLAEARAAGAAPGPVGALRTTALEGFPELRRRCPGNGAPPRPREEALVRSFAVACGRGLGRVDTGLGGDFAGDGGRGMWRGDGDALKVERHRRW</sequence>
<evidence type="ECO:0000256" key="1">
    <source>
        <dbReference type="SAM" id="MobiDB-lite"/>
    </source>
</evidence>
<reference evidence="3" key="1">
    <citation type="submission" date="2023-01" db="EMBL/GenBank/DDBJ databases">
        <title>Draft genome sequence of Nocardiopsis sp. LSu2-4 isolated from halophytes.</title>
        <authorList>
            <person name="Duangmal K."/>
            <person name="Chantavorakit T."/>
        </authorList>
    </citation>
    <scope>NUCLEOTIDE SEQUENCE</scope>
    <source>
        <strain evidence="3">LSu2-4</strain>
    </source>
</reference>
<dbReference type="InterPro" id="IPR026467">
    <property type="entry name" value="Ser/Gly_Cys_C_dom"/>
</dbReference>
<keyword evidence="2" id="KW-1133">Transmembrane helix</keyword>
<feature type="transmembrane region" description="Helical" evidence="2">
    <location>
        <begin position="242"/>
        <end position="260"/>
    </location>
</feature>
<gene>
    <name evidence="3" type="ORF">O4U47_22080</name>
</gene>
<feature type="transmembrane region" description="Helical" evidence="2">
    <location>
        <begin position="189"/>
        <end position="208"/>
    </location>
</feature>
<accession>A0ABT4TRA9</accession>
<comment type="caution">
    <text evidence="3">The sequence shown here is derived from an EMBL/GenBank/DDBJ whole genome shotgun (WGS) entry which is preliminary data.</text>
</comment>
<dbReference type="EMBL" id="JAQFWP010000049">
    <property type="protein sequence ID" value="MDA2807211.1"/>
    <property type="molecule type" value="Genomic_DNA"/>
</dbReference>
<evidence type="ECO:0000256" key="2">
    <source>
        <dbReference type="SAM" id="Phobius"/>
    </source>
</evidence>
<keyword evidence="4" id="KW-1185">Reference proteome</keyword>
<dbReference type="Proteomes" id="UP001165685">
    <property type="component" value="Unassembled WGS sequence"/>
</dbReference>
<proteinExistence type="predicted"/>
<feature type="transmembrane region" description="Helical" evidence="2">
    <location>
        <begin position="6"/>
        <end position="27"/>
    </location>
</feature>
<name>A0ABT4TRA9_9ACTN</name>
<feature type="transmembrane region" description="Helical" evidence="2">
    <location>
        <begin position="215"/>
        <end position="236"/>
    </location>
</feature>
<organism evidence="3 4">
    <name type="scientific">Nocardiopsis suaedae</name>
    <dbReference type="NCBI Taxonomy" id="3018444"/>
    <lineage>
        <taxon>Bacteria</taxon>
        <taxon>Bacillati</taxon>
        <taxon>Actinomycetota</taxon>
        <taxon>Actinomycetes</taxon>
        <taxon>Streptosporangiales</taxon>
        <taxon>Nocardiopsidaceae</taxon>
        <taxon>Nocardiopsis</taxon>
    </lineage>
</organism>
<feature type="region of interest" description="Disordered" evidence="1">
    <location>
        <begin position="80"/>
        <end position="102"/>
    </location>
</feature>
<keyword evidence="2" id="KW-0472">Membrane</keyword>
<protein>
    <submittedName>
        <fullName evidence="3">TIGR04222 domain-containing membrane protein</fullName>
    </submittedName>
</protein>
<dbReference type="NCBIfam" id="TIGR04222">
    <property type="entry name" value="near_uncomplex"/>
    <property type="match status" value="1"/>
</dbReference>
<evidence type="ECO:0000313" key="3">
    <source>
        <dbReference type="EMBL" id="MDA2807211.1"/>
    </source>
</evidence>
<keyword evidence="2" id="KW-0812">Transmembrane</keyword>